<feature type="region of interest" description="Disordered" evidence="2">
    <location>
        <begin position="76"/>
        <end position="133"/>
    </location>
</feature>
<gene>
    <name evidence="3" type="ORF">CLO192961_LOCUS130577</name>
</gene>
<keyword evidence="4" id="KW-1185">Reference proteome</keyword>
<organism evidence="3 4">
    <name type="scientific">Bionectria ochroleuca</name>
    <name type="common">Gliocladium roseum</name>
    <dbReference type="NCBI Taxonomy" id="29856"/>
    <lineage>
        <taxon>Eukaryota</taxon>
        <taxon>Fungi</taxon>
        <taxon>Dikarya</taxon>
        <taxon>Ascomycota</taxon>
        <taxon>Pezizomycotina</taxon>
        <taxon>Sordariomycetes</taxon>
        <taxon>Hypocreomycetidae</taxon>
        <taxon>Hypocreales</taxon>
        <taxon>Bionectriaceae</taxon>
        <taxon>Clonostachys</taxon>
    </lineage>
</organism>
<proteinExistence type="predicted"/>
<evidence type="ECO:0000256" key="2">
    <source>
        <dbReference type="SAM" id="MobiDB-lite"/>
    </source>
</evidence>
<evidence type="ECO:0000256" key="1">
    <source>
        <dbReference type="SAM" id="Coils"/>
    </source>
</evidence>
<reference evidence="3 4" key="1">
    <citation type="submission" date="2019-06" db="EMBL/GenBank/DDBJ databases">
        <authorList>
            <person name="Broberg M."/>
        </authorList>
    </citation>
    <scope>NUCLEOTIDE SEQUENCE [LARGE SCALE GENOMIC DNA]</scope>
</reference>
<protein>
    <submittedName>
        <fullName evidence="3">Uncharacterized protein</fullName>
    </submittedName>
</protein>
<feature type="coiled-coil region" evidence="1">
    <location>
        <begin position="248"/>
        <end position="279"/>
    </location>
</feature>
<evidence type="ECO:0000313" key="3">
    <source>
        <dbReference type="EMBL" id="VUC23939.1"/>
    </source>
</evidence>
<sequence>MSSVTPPAEAVIGRGAASEAENEETDSTWRLNQQMALDFHWVLQALHSLPVTISQPNNPSLLPQFRTQWNLPQPSNSTRVIELPDNTPPPVSPARTTRSRFARRVSNGSSSSGSIFSPQVRASAPQPKSQEKLERDAYDQFIADVKRVLDPLTSQEDGLPNKDCTIYNEGSVFLCWGSAANSRVLNVKHIQRNMDHELFWKRLNHTWYQARGEWRRKIPWYGIRDVKMVDIRLVGPIRDYPDQFYGVFQLIDEEIRREKEELKQKIKRFQEIEAEAAKERWRKNFDDGSDEYDFDDYDDYDWHKCAYDAKLGRTLHGDHCIAEMSQYQEDCNDGEYPESENRLNGLMMESLRTSLFQNPQLAVYHKLSNSDIVHYRSNSRPT</sequence>
<name>A0ABY6U1F5_BIOOC</name>
<dbReference type="EMBL" id="CABFNS010000714">
    <property type="protein sequence ID" value="VUC23939.1"/>
    <property type="molecule type" value="Genomic_DNA"/>
</dbReference>
<accession>A0ABY6U1F5</accession>
<evidence type="ECO:0000313" key="4">
    <source>
        <dbReference type="Proteomes" id="UP000766486"/>
    </source>
</evidence>
<keyword evidence="1" id="KW-0175">Coiled coil</keyword>
<dbReference type="Proteomes" id="UP000766486">
    <property type="component" value="Unassembled WGS sequence"/>
</dbReference>
<comment type="caution">
    <text evidence="3">The sequence shown here is derived from an EMBL/GenBank/DDBJ whole genome shotgun (WGS) entry which is preliminary data.</text>
</comment>
<feature type="region of interest" description="Disordered" evidence="2">
    <location>
        <begin position="1"/>
        <end position="24"/>
    </location>
</feature>